<keyword evidence="2" id="KW-1185">Reference proteome</keyword>
<comment type="caution">
    <text evidence="1">The sequence shown here is derived from an EMBL/GenBank/DDBJ whole genome shotgun (WGS) entry which is preliminary data.</text>
</comment>
<protein>
    <submittedName>
        <fullName evidence="1">Uncharacterized protein</fullName>
    </submittedName>
</protein>
<dbReference type="EMBL" id="JAGYWB010000008">
    <property type="protein sequence ID" value="KAI0513678.1"/>
    <property type="molecule type" value="Genomic_DNA"/>
</dbReference>
<proteinExistence type="predicted"/>
<accession>A0A8T3BKI2</accession>
<dbReference type="Proteomes" id="UP000829196">
    <property type="component" value="Unassembled WGS sequence"/>
</dbReference>
<organism evidence="1 2">
    <name type="scientific">Dendrobium nobile</name>
    <name type="common">Orchid</name>
    <dbReference type="NCBI Taxonomy" id="94219"/>
    <lineage>
        <taxon>Eukaryota</taxon>
        <taxon>Viridiplantae</taxon>
        <taxon>Streptophyta</taxon>
        <taxon>Embryophyta</taxon>
        <taxon>Tracheophyta</taxon>
        <taxon>Spermatophyta</taxon>
        <taxon>Magnoliopsida</taxon>
        <taxon>Liliopsida</taxon>
        <taxon>Asparagales</taxon>
        <taxon>Orchidaceae</taxon>
        <taxon>Epidendroideae</taxon>
        <taxon>Malaxideae</taxon>
        <taxon>Dendrobiinae</taxon>
        <taxon>Dendrobium</taxon>
    </lineage>
</organism>
<dbReference type="AlphaFoldDB" id="A0A8T3BKI2"/>
<reference evidence="1" key="1">
    <citation type="journal article" date="2022" name="Front. Genet.">
        <title>Chromosome-Scale Assembly of the Dendrobium nobile Genome Provides Insights Into the Molecular Mechanism of the Biosynthesis of the Medicinal Active Ingredient of Dendrobium.</title>
        <authorList>
            <person name="Xu Q."/>
            <person name="Niu S.-C."/>
            <person name="Li K.-L."/>
            <person name="Zheng P.-J."/>
            <person name="Zhang X.-J."/>
            <person name="Jia Y."/>
            <person name="Liu Y."/>
            <person name="Niu Y.-X."/>
            <person name="Yu L.-H."/>
            <person name="Chen D.-F."/>
            <person name="Zhang G.-Q."/>
        </authorList>
    </citation>
    <scope>NUCLEOTIDE SEQUENCE</scope>
    <source>
        <tissue evidence="1">Leaf</tissue>
    </source>
</reference>
<evidence type="ECO:0000313" key="2">
    <source>
        <dbReference type="Proteomes" id="UP000829196"/>
    </source>
</evidence>
<name>A0A8T3BKI2_DENNO</name>
<evidence type="ECO:0000313" key="1">
    <source>
        <dbReference type="EMBL" id="KAI0513678.1"/>
    </source>
</evidence>
<gene>
    <name evidence="1" type="ORF">KFK09_009708</name>
</gene>
<sequence length="50" mass="5851">MESSIMDKNRTWIKLASTWDLDLQVAHYNYKDLNSKELGAMSFDLILEQS</sequence>